<dbReference type="RefSeq" id="WP_128385503.1">
    <property type="nucleotide sequence ID" value="NZ_CP035033.1"/>
</dbReference>
<keyword evidence="4" id="KW-1185">Reference proteome</keyword>
<protein>
    <submittedName>
        <fullName evidence="3">SDR family NAD(P)-dependent oxidoreductase</fullName>
    </submittedName>
</protein>
<dbReference type="Gene3D" id="3.40.50.720">
    <property type="entry name" value="NAD(P)-binding Rossmann-like Domain"/>
    <property type="match status" value="1"/>
</dbReference>
<dbReference type="EMBL" id="CP035033">
    <property type="protein sequence ID" value="QAB16265.1"/>
    <property type="molecule type" value="Genomic_DNA"/>
</dbReference>
<accession>A0A410H5S0</accession>
<dbReference type="SUPFAM" id="SSF51735">
    <property type="entry name" value="NAD(P)-binding Rossmann-fold domains"/>
    <property type="match status" value="1"/>
</dbReference>
<dbReference type="PRINTS" id="PR00081">
    <property type="entry name" value="GDHRDH"/>
</dbReference>
<dbReference type="GO" id="GO:0016491">
    <property type="term" value="F:oxidoreductase activity"/>
    <property type="evidence" value="ECO:0007669"/>
    <property type="project" value="UniProtKB-KW"/>
</dbReference>
<comment type="similarity">
    <text evidence="1">Belongs to the short-chain dehydrogenases/reductases (SDR) family.</text>
</comment>
<evidence type="ECO:0000256" key="1">
    <source>
        <dbReference type="ARBA" id="ARBA00006484"/>
    </source>
</evidence>
<evidence type="ECO:0000313" key="4">
    <source>
        <dbReference type="Proteomes" id="UP000285478"/>
    </source>
</evidence>
<dbReference type="PANTHER" id="PTHR44196:SF1">
    <property type="entry name" value="DEHYDROGENASE_REDUCTASE SDR FAMILY MEMBER 7B"/>
    <property type="match status" value="1"/>
</dbReference>
<name>A0A410H5S0_9GAMM</name>
<dbReference type="InterPro" id="IPR002347">
    <property type="entry name" value="SDR_fam"/>
</dbReference>
<dbReference type="Pfam" id="PF00106">
    <property type="entry name" value="adh_short"/>
    <property type="match status" value="1"/>
</dbReference>
<dbReference type="KEGG" id="htr:EPV75_11650"/>
<dbReference type="InterPro" id="IPR036291">
    <property type="entry name" value="NAD(P)-bd_dom_sf"/>
</dbReference>
<organism evidence="3 4">
    <name type="scientific">Hydrogenovibrio thermophilus</name>
    <dbReference type="NCBI Taxonomy" id="265883"/>
    <lineage>
        <taxon>Bacteria</taxon>
        <taxon>Pseudomonadati</taxon>
        <taxon>Pseudomonadota</taxon>
        <taxon>Gammaproteobacteria</taxon>
        <taxon>Thiotrichales</taxon>
        <taxon>Piscirickettsiaceae</taxon>
        <taxon>Hydrogenovibrio</taxon>
    </lineage>
</organism>
<dbReference type="GO" id="GO:0016020">
    <property type="term" value="C:membrane"/>
    <property type="evidence" value="ECO:0007669"/>
    <property type="project" value="TreeGrafter"/>
</dbReference>
<gene>
    <name evidence="3" type="ORF">EPV75_11650</name>
</gene>
<evidence type="ECO:0000256" key="2">
    <source>
        <dbReference type="ARBA" id="ARBA00023002"/>
    </source>
</evidence>
<dbReference type="AlphaFoldDB" id="A0A410H5S0"/>
<proteinExistence type="inferred from homology"/>
<keyword evidence="2" id="KW-0560">Oxidoreductase</keyword>
<reference evidence="3 4" key="1">
    <citation type="journal article" date="2018" name="Environ. Microbiol.">
        <title>Genomes of ubiquitous marine and hypersaline Hydrogenovibrio, Thiomicrorhabdus and Thiomicrospira spp. encode a diversity of mechanisms to sustain chemolithoautotrophy in heterogeneous environments.</title>
        <authorList>
            <person name="Scott K.M."/>
            <person name="Williams J."/>
            <person name="Porter C.M.B."/>
            <person name="Russel S."/>
            <person name="Harmer T.L."/>
            <person name="Paul J.H."/>
            <person name="Antonen K.M."/>
            <person name="Bridges M.K."/>
            <person name="Camper G.J."/>
            <person name="Campla C.K."/>
            <person name="Casella L.G."/>
            <person name="Chase E."/>
            <person name="Conrad J.W."/>
            <person name="Cruz M.C."/>
            <person name="Dunlap D.S."/>
            <person name="Duran L."/>
            <person name="Fahsbender E.M."/>
            <person name="Goldsmith D.B."/>
            <person name="Keeley R.F."/>
            <person name="Kondoff M.R."/>
            <person name="Kussy B.I."/>
            <person name="Lane M.K."/>
            <person name="Lawler S."/>
            <person name="Leigh B.A."/>
            <person name="Lewis C."/>
            <person name="Lostal L.M."/>
            <person name="Marking D."/>
            <person name="Mancera P.A."/>
            <person name="McClenthan E.C."/>
            <person name="McIntyre E.A."/>
            <person name="Mine J.A."/>
            <person name="Modi S."/>
            <person name="Moore B.D."/>
            <person name="Morgan W.A."/>
            <person name="Nelson K.M."/>
            <person name="Nguyen K.N."/>
            <person name="Ogburn N."/>
            <person name="Parrino D.G."/>
            <person name="Pedapudi A.D."/>
            <person name="Pelham R.P."/>
            <person name="Preece A.M."/>
            <person name="Rampersad E.A."/>
            <person name="Richardson J.C."/>
            <person name="Rodgers C.M."/>
            <person name="Schaffer B.L."/>
            <person name="Sheridan N.E."/>
            <person name="Solone M.R."/>
            <person name="Staley Z.R."/>
            <person name="Tabuchi M."/>
            <person name="Waide R.J."/>
            <person name="Wanjugi P.W."/>
            <person name="Young S."/>
            <person name="Clum A."/>
            <person name="Daum C."/>
            <person name="Huntemann M."/>
            <person name="Ivanova N."/>
            <person name="Kyrpides N."/>
            <person name="Mikhailova N."/>
            <person name="Palaniappan K."/>
            <person name="Pillay M."/>
            <person name="Reddy T.B.K."/>
            <person name="Shapiro N."/>
            <person name="Stamatis D."/>
            <person name="Varghese N."/>
            <person name="Woyke T."/>
            <person name="Boden R."/>
            <person name="Freyermuth S.K."/>
            <person name="Kerfeld C.A."/>
        </authorList>
    </citation>
    <scope>NUCLEOTIDE SEQUENCE [LARGE SCALE GENOMIC DNA]</scope>
    <source>
        <strain evidence="3 4">JR-2</strain>
    </source>
</reference>
<dbReference type="PANTHER" id="PTHR44196">
    <property type="entry name" value="DEHYDROGENASE/REDUCTASE SDR FAMILY MEMBER 7B"/>
    <property type="match status" value="1"/>
</dbReference>
<sequence>MAVMWIVGASSGIGLQLTERLLQAGYQVVASARNAEKSADLSALKSQFPGQLACLDVDVSVPESLPDKTAQAWRIFGQVDVWFYNAGTYTPSPWQEAKWSDYLTMTQVNYLGCVALQLAVRDVWLRHDKPPMRWVWNLSIASQVGLPYGGGYSAPKAALFNLAESLQPELQQAGIRLQVVNHGFVKTRLTAKNTFEMPGLMTPEAAAERIADWLASDSHGFELHFPKKLTWVLKLLRCLPSRWVFALTRRMLKHA</sequence>
<evidence type="ECO:0000313" key="3">
    <source>
        <dbReference type="EMBL" id="QAB16265.1"/>
    </source>
</evidence>
<dbReference type="Proteomes" id="UP000285478">
    <property type="component" value="Chromosome"/>
</dbReference>